<organism evidence="2 3">
    <name type="scientific">Muraenolepis orangiensis</name>
    <name type="common">Patagonian moray cod</name>
    <dbReference type="NCBI Taxonomy" id="630683"/>
    <lineage>
        <taxon>Eukaryota</taxon>
        <taxon>Metazoa</taxon>
        <taxon>Chordata</taxon>
        <taxon>Craniata</taxon>
        <taxon>Vertebrata</taxon>
        <taxon>Euteleostomi</taxon>
        <taxon>Actinopterygii</taxon>
        <taxon>Neopterygii</taxon>
        <taxon>Teleostei</taxon>
        <taxon>Neoteleostei</taxon>
        <taxon>Acanthomorphata</taxon>
        <taxon>Zeiogadaria</taxon>
        <taxon>Gadariae</taxon>
        <taxon>Gadiformes</taxon>
        <taxon>Muraenolepidoidei</taxon>
        <taxon>Muraenolepididae</taxon>
        <taxon>Muraenolepis</taxon>
    </lineage>
</organism>
<protein>
    <submittedName>
        <fullName evidence="2">Uncharacterized protein</fullName>
    </submittedName>
</protein>
<comment type="caution">
    <text evidence="2">The sequence shown here is derived from an EMBL/GenBank/DDBJ whole genome shotgun (WGS) entry which is preliminary data.</text>
</comment>
<dbReference type="Proteomes" id="UP001148018">
    <property type="component" value="Unassembled WGS sequence"/>
</dbReference>
<keyword evidence="3" id="KW-1185">Reference proteome</keyword>
<dbReference type="AlphaFoldDB" id="A0A9Q0DT19"/>
<dbReference type="EMBL" id="JANIIK010000112">
    <property type="protein sequence ID" value="KAJ3593872.1"/>
    <property type="molecule type" value="Genomic_DNA"/>
</dbReference>
<feature type="region of interest" description="Disordered" evidence="1">
    <location>
        <begin position="77"/>
        <end position="131"/>
    </location>
</feature>
<name>A0A9Q0DT19_9TELE</name>
<evidence type="ECO:0000313" key="2">
    <source>
        <dbReference type="EMBL" id="KAJ3593872.1"/>
    </source>
</evidence>
<reference evidence="2" key="1">
    <citation type="submission" date="2022-07" db="EMBL/GenBank/DDBJ databases">
        <title>Chromosome-level genome of Muraenolepis orangiensis.</title>
        <authorList>
            <person name="Kim J."/>
        </authorList>
    </citation>
    <scope>NUCLEOTIDE SEQUENCE</scope>
    <source>
        <strain evidence="2">KU_S4_2022</strain>
        <tissue evidence="2">Muscle</tissue>
    </source>
</reference>
<accession>A0A9Q0DT19</accession>
<evidence type="ECO:0000256" key="1">
    <source>
        <dbReference type="SAM" id="MobiDB-lite"/>
    </source>
</evidence>
<gene>
    <name evidence="2" type="ORF">NHX12_006206</name>
</gene>
<evidence type="ECO:0000313" key="3">
    <source>
        <dbReference type="Proteomes" id="UP001148018"/>
    </source>
</evidence>
<sequence>MEERPCEQSAPSISASPHISVIDDLVVEDPSAPIKLAGVAPPRPPPSSSCPIHGPSETLMELVPALLTLTAVVFMMRRGERDESRETKDKERGKMDEGLEKRDEGRGTTEERPETREERRGTRNQGREKKD</sequence>
<proteinExistence type="predicted"/>
<feature type="region of interest" description="Disordered" evidence="1">
    <location>
        <begin position="33"/>
        <end position="56"/>
    </location>
</feature>